<dbReference type="SUPFAM" id="SSF52518">
    <property type="entry name" value="Thiamin diphosphate-binding fold (THDP-binding)"/>
    <property type="match status" value="1"/>
</dbReference>
<dbReference type="InterPro" id="IPR054000">
    <property type="entry name" value="MLKL_N"/>
</dbReference>
<feature type="domain" description="Mixed lineage kinase" evidence="1">
    <location>
        <begin position="64"/>
        <end position="219"/>
    </location>
</feature>
<proteinExistence type="predicted"/>
<dbReference type="Pfam" id="PF22215">
    <property type="entry name" value="MLKL_N"/>
    <property type="match status" value="1"/>
</dbReference>
<dbReference type="EMBL" id="LGRX02032007">
    <property type="protein sequence ID" value="KAK3244278.1"/>
    <property type="molecule type" value="Genomic_DNA"/>
</dbReference>
<evidence type="ECO:0000313" key="2">
    <source>
        <dbReference type="EMBL" id="KAK3244278.1"/>
    </source>
</evidence>
<dbReference type="CDD" id="cd21037">
    <property type="entry name" value="MLKL_NTD"/>
    <property type="match status" value="1"/>
</dbReference>
<comment type="caution">
    <text evidence="2">The sequence shown here is derived from an EMBL/GenBank/DDBJ whole genome shotgun (WGS) entry which is preliminary data.</text>
</comment>
<reference evidence="2 3" key="1">
    <citation type="journal article" date="2015" name="Genome Biol. Evol.">
        <title>Comparative Genomics of a Bacterivorous Green Alga Reveals Evolutionary Causalities and Consequences of Phago-Mixotrophic Mode of Nutrition.</title>
        <authorList>
            <person name="Burns J.A."/>
            <person name="Paasch A."/>
            <person name="Narechania A."/>
            <person name="Kim E."/>
        </authorList>
    </citation>
    <scope>NUCLEOTIDE SEQUENCE [LARGE SCALE GENOMIC DNA]</scope>
    <source>
        <strain evidence="2 3">PLY_AMNH</strain>
    </source>
</reference>
<organism evidence="2 3">
    <name type="scientific">Cymbomonas tetramitiformis</name>
    <dbReference type="NCBI Taxonomy" id="36881"/>
    <lineage>
        <taxon>Eukaryota</taxon>
        <taxon>Viridiplantae</taxon>
        <taxon>Chlorophyta</taxon>
        <taxon>Pyramimonadophyceae</taxon>
        <taxon>Pyramimonadales</taxon>
        <taxon>Pyramimonadaceae</taxon>
        <taxon>Cymbomonas</taxon>
    </lineage>
</organism>
<dbReference type="Gene3D" id="1.20.930.20">
    <property type="entry name" value="Adaptor protein Cbl, N-terminal domain"/>
    <property type="match status" value="1"/>
</dbReference>
<dbReference type="InterPro" id="IPR029061">
    <property type="entry name" value="THDP-binding"/>
</dbReference>
<evidence type="ECO:0000313" key="3">
    <source>
        <dbReference type="Proteomes" id="UP001190700"/>
    </source>
</evidence>
<gene>
    <name evidence="2" type="ORF">CYMTET_46103</name>
</gene>
<dbReference type="AlphaFoldDB" id="A0AAE0BY09"/>
<sequence>MQVRNNKELARAISKAESHTSGPVLIECVIDRHDCSKELLEWGSLVANANSRPQQHIYAFAVIKSVTALAEKINTLLENVKANHQMCHRLAERVTSLQFSLVQLGRKLHEARQVNKATLKLQEYCDLCQQLLRVLAAIEQAHNLIQAWGADANETFFSKLKHALNSSQFHEEFVECSQKLSECLADLRNVMMMRMFMQSISLPSSDAWPEENRKDSTDDLQVPIQMHHIITKRQKSAR</sequence>
<name>A0AAE0BY09_9CHLO</name>
<accession>A0AAE0BY09</accession>
<dbReference type="Gene3D" id="3.40.50.970">
    <property type="match status" value="1"/>
</dbReference>
<dbReference type="Proteomes" id="UP001190700">
    <property type="component" value="Unassembled WGS sequence"/>
</dbReference>
<dbReference type="GO" id="GO:0007166">
    <property type="term" value="P:cell surface receptor signaling pathway"/>
    <property type="evidence" value="ECO:0007669"/>
    <property type="project" value="InterPro"/>
</dbReference>
<dbReference type="InterPro" id="IPR059179">
    <property type="entry name" value="MLKL-like_MCAfunc"/>
</dbReference>
<dbReference type="InterPro" id="IPR036537">
    <property type="entry name" value="Adaptor_Cbl_N_dom_sf"/>
</dbReference>
<evidence type="ECO:0000259" key="1">
    <source>
        <dbReference type="Pfam" id="PF22215"/>
    </source>
</evidence>
<protein>
    <recommendedName>
        <fullName evidence="1">Mixed lineage kinase domain-containing protein</fullName>
    </recommendedName>
</protein>
<keyword evidence="3" id="KW-1185">Reference proteome</keyword>